<feature type="coiled-coil region" evidence="1">
    <location>
        <begin position="43"/>
        <end position="91"/>
    </location>
</feature>
<dbReference type="AlphaFoldDB" id="B4K3E7"/>
<evidence type="ECO:0000259" key="2">
    <source>
        <dbReference type="Pfam" id="PF12777"/>
    </source>
</evidence>
<accession>B4K3E7</accession>
<dbReference type="GO" id="GO:0060294">
    <property type="term" value="P:cilium movement involved in cell motility"/>
    <property type="evidence" value="ECO:0007669"/>
    <property type="project" value="TreeGrafter"/>
</dbReference>
<dbReference type="EMBL" id="CH922019">
    <property type="protein sequence ID" value="EDV90458.1"/>
    <property type="molecule type" value="Genomic_DNA"/>
</dbReference>
<dbReference type="GO" id="GO:0051959">
    <property type="term" value="F:dynein light intermediate chain binding"/>
    <property type="evidence" value="ECO:0007669"/>
    <property type="project" value="InterPro"/>
</dbReference>
<dbReference type="PANTHER" id="PTHR10676">
    <property type="entry name" value="DYNEIN HEAVY CHAIN FAMILY PROTEIN"/>
    <property type="match status" value="1"/>
</dbReference>
<dbReference type="eggNOG" id="KOG3595">
    <property type="taxonomic scope" value="Eukaryota"/>
</dbReference>
<dbReference type="Proteomes" id="UP000001070">
    <property type="component" value="Unassembled WGS sequence"/>
</dbReference>
<dbReference type="InterPro" id="IPR026983">
    <property type="entry name" value="DHC"/>
</dbReference>
<dbReference type="PANTHER" id="PTHR10676:SF36">
    <property type="entry name" value="DYNEIN HEAVY CHAIN AT 93AB, ISOFORM C"/>
    <property type="match status" value="1"/>
</dbReference>
<feature type="non-terminal residue" evidence="3">
    <location>
        <position position="1"/>
    </location>
</feature>
<dbReference type="SMR" id="B4K3E7"/>
<name>B4K3E7_DROGR</name>
<sequence>DPEFNPDKVVQKSVAAAGLCAWVINLHRYHQVFLIVGPKQQAVQDAQQELFEARERLQYLKSKINNLEDKLADIQAEFEHAVAEKQKCQKEADKTSFTIDLAHRLVNGLANENIRWRESVQR</sequence>
<proteinExistence type="predicted"/>
<dbReference type="Pfam" id="PF12777">
    <property type="entry name" value="MT"/>
    <property type="match status" value="1"/>
</dbReference>
<dbReference type="GO" id="GO:0005930">
    <property type="term" value="C:axoneme"/>
    <property type="evidence" value="ECO:0007669"/>
    <property type="project" value="TreeGrafter"/>
</dbReference>
<dbReference type="Gene3D" id="1.20.920.20">
    <property type="match status" value="1"/>
</dbReference>
<dbReference type="GO" id="GO:0030286">
    <property type="term" value="C:dynein complex"/>
    <property type="evidence" value="ECO:0007669"/>
    <property type="project" value="InterPro"/>
</dbReference>
<gene>
    <name evidence="3" type="primary">Dgri\GH12967</name>
    <name evidence="3" type="ORF">Dgri_GH12967</name>
</gene>
<dbReference type="OMA" id="RWTSISE"/>
<keyword evidence="1" id="KW-0175">Coiled coil</keyword>
<dbReference type="GO" id="GO:0097729">
    <property type="term" value="C:9+2 motile cilium"/>
    <property type="evidence" value="ECO:0007669"/>
    <property type="project" value="TreeGrafter"/>
</dbReference>
<dbReference type="GO" id="GO:0008569">
    <property type="term" value="F:minus-end-directed microtubule motor activity"/>
    <property type="evidence" value="ECO:0007669"/>
    <property type="project" value="TreeGrafter"/>
</dbReference>
<evidence type="ECO:0000313" key="3">
    <source>
        <dbReference type="EMBL" id="EDV90458.1"/>
    </source>
</evidence>
<dbReference type="InParanoid" id="B4K3E7"/>
<feature type="domain" description="Dynein heavy chain coiled coil stalk" evidence="2">
    <location>
        <begin position="1"/>
        <end position="121"/>
    </location>
</feature>
<keyword evidence="4" id="KW-1185">Reference proteome</keyword>
<evidence type="ECO:0000256" key="1">
    <source>
        <dbReference type="SAM" id="Coils"/>
    </source>
</evidence>
<dbReference type="InterPro" id="IPR024743">
    <property type="entry name" value="Dynein_HC_stalk"/>
</dbReference>
<reference evidence="3 4" key="1">
    <citation type="journal article" date="2007" name="Nature">
        <title>Evolution of genes and genomes on the Drosophila phylogeny.</title>
        <authorList>
            <consortium name="Drosophila 12 Genomes Consortium"/>
            <person name="Clark A.G."/>
            <person name="Eisen M.B."/>
            <person name="Smith D.R."/>
            <person name="Bergman C.M."/>
            <person name="Oliver B."/>
            <person name="Markow T.A."/>
            <person name="Kaufman T.C."/>
            <person name="Kellis M."/>
            <person name="Gelbart W."/>
            <person name="Iyer V.N."/>
            <person name="Pollard D.A."/>
            <person name="Sackton T.B."/>
            <person name="Larracuente A.M."/>
            <person name="Singh N.D."/>
            <person name="Abad J.P."/>
            <person name="Abt D.N."/>
            <person name="Adryan B."/>
            <person name="Aguade M."/>
            <person name="Akashi H."/>
            <person name="Anderson W.W."/>
            <person name="Aquadro C.F."/>
            <person name="Ardell D.H."/>
            <person name="Arguello R."/>
            <person name="Artieri C.G."/>
            <person name="Barbash D.A."/>
            <person name="Barker D."/>
            <person name="Barsanti P."/>
            <person name="Batterham P."/>
            <person name="Batzoglou S."/>
            <person name="Begun D."/>
            <person name="Bhutkar A."/>
            <person name="Blanco E."/>
            <person name="Bosak S.A."/>
            <person name="Bradley R.K."/>
            <person name="Brand A.D."/>
            <person name="Brent M.R."/>
            <person name="Brooks A.N."/>
            <person name="Brown R.H."/>
            <person name="Butlin R.K."/>
            <person name="Caggese C."/>
            <person name="Calvi B.R."/>
            <person name="Bernardo de Carvalho A."/>
            <person name="Caspi A."/>
            <person name="Castrezana S."/>
            <person name="Celniker S.E."/>
            <person name="Chang J.L."/>
            <person name="Chapple C."/>
            <person name="Chatterji S."/>
            <person name="Chinwalla A."/>
            <person name="Civetta A."/>
            <person name="Clifton S.W."/>
            <person name="Comeron J.M."/>
            <person name="Costello J.C."/>
            <person name="Coyne J.A."/>
            <person name="Daub J."/>
            <person name="David R.G."/>
            <person name="Delcher A.L."/>
            <person name="Delehaunty K."/>
            <person name="Do C.B."/>
            <person name="Ebling H."/>
            <person name="Edwards K."/>
            <person name="Eickbush T."/>
            <person name="Evans J.D."/>
            <person name="Filipski A."/>
            <person name="Findeiss S."/>
            <person name="Freyhult E."/>
            <person name="Fulton L."/>
            <person name="Fulton R."/>
            <person name="Garcia A.C."/>
            <person name="Gardiner A."/>
            <person name="Garfield D.A."/>
            <person name="Garvin B.E."/>
            <person name="Gibson G."/>
            <person name="Gilbert D."/>
            <person name="Gnerre S."/>
            <person name="Godfrey J."/>
            <person name="Good R."/>
            <person name="Gotea V."/>
            <person name="Gravely B."/>
            <person name="Greenberg A.J."/>
            <person name="Griffiths-Jones S."/>
            <person name="Gross S."/>
            <person name="Guigo R."/>
            <person name="Gustafson E.A."/>
            <person name="Haerty W."/>
            <person name="Hahn M.W."/>
            <person name="Halligan D.L."/>
            <person name="Halpern A.L."/>
            <person name="Halter G.M."/>
            <person name="Han M.V."/>
            <person name="Heger A."/>
            <person name="Hillier L."/>
            <person name="Hinrichs A.S."/>
            <person name="Holmes I."/>
            <person name="Hoskins R.A."/>
            <person name="Hubisz M.J."/>
            <person name="Hultmark D."/>
            <person name="Huntley M.A."/>
            <person name="Jaffe D.B."/>
            <person name="Jagadeeshan S."/>
            <person name="Jeck W.R."/>
            <person name="Johnson J."/>
            <person name="Jones C.D."/>
            <person name="Jordan W.C."/>
            <person name="Karpen G.H."/>
            <person name="Kataoka E."/>
            <person name="Keightley P.D."/>
            <person name="Kheradpour P."/>
            <person name="Kirkness E.F."/>
            <person name="Koerich L.B."/>
            <person name="Kristiansen K."/>
            <person name="Kudrna D."/>
            <person name="Kulathinal R.J."/>
            <person name="Kumar S."/>
            <person name="Kwok R."/>
            <person name="Lander E."/>
            <person name="Langley C.H."/>
            <person name="Lapoint R."/>
            <person name="Lazzaro B.P."/>
            <person name="Lee S.J."/>
            <person name="Levesque L."/>
            <person name="Li R."/>
            <person name="Lin C.F."/>
            <person name="Lin M.F."/>
            <person name="Lindblad-Toh K."/>
            <person name="Llopart A."/>
            <person name="Long M."/>
            <person name="Low L."/>
            <person name="Lozovsky E."/>
            <person name="Lu J."/>
            <person name="Luo M."/>
            <person name="Machado C.A."/>
            <person name="Makalowski W."/>
            <person name="Marzo M."/>
            <person name="Matsuda M."/>
            <person name="Matzkin L."/>
            <person name="McAllister B."/>
            <person name="McBride C.S."/>
            <person name="McKernan B."/>
            <person name="McKernan K."/>
            <person name="Mendez-Lago M."/>
            <person name="Minx P."/>
            <person name="Mollenhauer M.U."/>
            <person name="Montooth K."/>
            <person name="Mount S.M."/>
            <person name="Mu X."/>
            <person name="Myers E."/>
            <person name="Negre B."/>
            <person name="Newfeld S."/>
            <person name="Nielsen R."/>
            <person name="Noor M.A."/>
            <person name="O'Grady P."/>
            <person name="Pachter L."/>
            <person name="Papaceit M."/>
            <person name="Parisi M.J."/>
            <person name="Parisi M."/>
            <person name="Parts L."/>
            <person name="Pedersen J.S."/>
            <person name="Pesole G."/>
            <person name="Phillippy A.M."/>
            <person name="Ponting C.P."/>
            <person name="Pop M."/>
            <person name="Porcelli D."/>
            <person name="Powell J.R."/>
            <person name="Prohaska S."/>
            <person name="Pruitt K."/>
            <person name="Puig M."/>
            <person name="Quesneville H."/>
            <person name="Ram K.R."/>
            <person name="Rand D."/>
            <person name="Rasmussen M.D."/>
            <person name="Reed L.K."/>
            <person name="Reenan R."/>
            <person name="Reily A."/>
            <person name="Remington K.A."/>
            <person name="Rieger T.T."/>
            <person name="Ritchie M.G."/>
            <person name="Robin C."/>
            <person name="Rogers Y.H."/>
            <person name="Rohde C."/>
            <person name="Rozas J."/>
            <person name="Rubenfield M.J."/>
            <person name="Ruiz A."/>
            <person name="Russo S."/>
            <person name="Salzberg S.L."/>
            <person name="Sanchez-Gracia A."/>
            <person name="Saranga D.J."/>
            <person name="Sato H."/>
            <person name="Schaeffer S.W."/>
            <person name="Schatz M.C."/>
            <person name="Schlenke T."/>
            <person name="Schwartz R."/>
            <person name="Segarra C."/>
            <person name="Singh R.S."/>
            <person name="Sirot L."/>
            <person name="Sirota M."/>
            <person name="Sisneros N.B."/>
            <person name="Smith C.D."/>
            <person name="Smith T.F."/>
            <person name="Spieth J."/>
            <person name="Stage D.E."/>
            <person name="Stark A."/>
            <person name="Stephan W."/>
            <person name="Strausberg R.L."/>
            <person name="Strempel S."/>
            <person name="Sturgill D."/>
            <person name="Sutton G."/>
            <person name="Sutton G.G."/>
            <person name="Tao W."/>
            <person name="Teichmann S."/>
            <person name="Tobari Y.N."/>
            <person name="Tomimura Y."/>
            <person name="Tsolas J.M."/>
            <person name="Valente V.L."/>
            <person name="Venter E."/>
            <person name="Venter J.C."/>
            <person name="Vicario S."/>
            <person name="Vieira F.G."/>
            <person name="Vilella A.J."/>
            <person name="Villasante A."/>
            <person name="Walenz B."/>
            <person name="Wang J."/>
            <person name="Wasserman M."/>
            <person name="Watts T."/>
            <person name="Wilson D."/>
            <person name="Wilson R.K."/>
            <person name="Wing R.A."/>
            <person name="Wolfner M.F."/>
            <person name="Wong A."/>
            <person name="Wong G.K."/>
            <person name="Wu C.I."/>
            <person name="Wu G."/>
            <person name="Yamamoto D."/>
            <person name="Yang H.P."/>
            <person name="Yang S.P."/>
            <person name="Yorke J.A."/>
            <person name="Yoshida K."/>
            <person name="Zdobnov E."/>
            <person name="Zhang P."/>
            <person name="Zhang Y."/>
            <person name="Zimin A.V."/>
            <person name="Baldwin J."/>
            <person name="Abdouelleil A."/>
            <person name="Abdulkadir J."/>
            <person name="Abebe A."/>
            <person name="Abera B."/>
            <person name="Abreu J."/>
            <person name="Acer S.C."/>
            <person name="Aftuck L."/>
            <person name="Alexander A."/>
            <person name="An P."/>
            <person name="Anderson E."/>
            <person name="Anderson S."/>
            <person name="Arachi H."/>
            <person name="Azer M."/>
            <person name="Bachantsang P."/>
            <person name="Barry A."/>
            <person name="Bayul T."/>
            <person name="Berlin A."/>
            <person name="Bessette D."/>
            <person name="Bloom T."/>
            <person name="Blye J."/>
            <person name="Boguslavskiy L."/>
            <person name="Bonnet C."/>
            <person name="Boukhgalter B."/>
            <person name="Bourzgui I."/>
            <person name="Brown A."/>
            <person name="Cahill P."/>
            <person name="Channer S."/>
            <person name="Cheshatsang Y."/>
            <person name="Chuda L."/>
            <person name="Citroen M."/>
            <person name="Collymore A."/>
            <person name="Cooke P."/>
            <person name="Costello M."/>
            <person name="D'Aco K."/>
            <person name="Daza R."/>
            <person name="De Haan G."/>
            <person name="DeGray S."/>
            <person name="DeMaso C."/>
            <person name="Dhargay N."/>
            <person name="Dooley K."/>
            <person name="Dooley E."/>
            <person name="Doricent M."/>
            <person name="Dorje P."/>
            <person name="Dorjee K."/>
            <person name="Dupes A."/>
            <person name="Elong R."/>
            <person name="Falk J."/>
            <person name="Farina A."/>
            <person name="Faro S."/>
            <person name="Ferguson D."/>
            <person name="Fisher S."/>
            <person name="Foley C.D."/>
            <person name="Franke A."/>
            <person name="Friedrich D."/>
            <person name="Gadbois L."/>
            <person name="Gearin G."/>
            <person name="Gearin C.R."/>
            <person name="Giannoukos G."/>
            <person name="Goode T."/>
            <person name="Graham J."/>
            <person name="Grandbois E."/>
            <person name="Grewal S."/>
            <person name="Gyaltsen K."/>
            <person name="Hafez N."/>
            <person name="Hagos B."/>
            <person name="Hall J."/>
            <person name="Henson C."/>
            <person name="Hollinger A."/>
            <person name="Honan T."/>
            <person name="Huard M.D."/>
            <person name="Hughes L."/>
            <person name="Hurhula B."/>
            <person name="Husby M.E."/>
            <person name="Kamat A."/>
            <person name="Kanga B."/>
            <person name="Kashin S."/>
            <person name="Khazanovich D."/>
            <person name="Kisner P."/>
            <person name="Lance K."/>
            <person name="Lara M."/>
            <person name="Lee W."/>
            <person name="Lennon N."/>
            <person name="Letendre F."/>
            <person name="LeVine R."/>
            <person name="Lipovsky A."/>
            <person name="Liu X."/>
            <person name="Liu J."/>
            <person name="Liu S."/>
            <person name="Lokyitsang T."/>
            <person name="Lokyitsang Y."/>
            <person name="Lubonja R."/>
            <person name="Lui A."/>
            <person name="MacDonald P."/>
            <person name="Magnisalis V."/>
            <person name="Maru K."/>
            <person name="Matthews C."/>
            <person name="McCusker W."/>
            <person name="McDonough S."/>
            <person name="Mehta T."/>
            <person name="Meldrim J."/>
            <person name="Meneus L."/>
            <person name="Mihai O."/>
            <person name="Mihalev A."/>
            <person name="Mihova T."/>
            <person name="Mittelman R."/>
            <person name="Mlenga V."/>
            <person name="Montmayeur A."/>
            <person name="Mulrain L."/>
            <person name="Navidi A."/>
            <person name="Naylor J."/>
            <person name="Negash T."/>
            <person name="Nguyen T."/>
            <person name="Nguyen N."/>
            <person name="Nicol R."/>
            <person name="Norbu C."/>
            <person name="Norbu N."/>
            <person name="Novod N."/>
            <person name="O'Neill B."/>
            <person name="Osman S."/>
            <person name="Markiewicz E."/>
            <person name="Oyono O.L."/>
            <person name="Patti C."/>
            <person name="Phunkhang P."/>
            <person name="Pierre F."/>
            <person name="Priest M."/>
            <person name="Raghuraman S."/>
            <person name="Rege F."/>
            <person name="Reyes R."/>
            <person name="Rise C."/>
            <person name="Rogov P."/>
            <person name="Ross K."/>
            <person name="Ryan E."/>
            <person name="Settipalli S."/>
            <person name="Shea T."/>
            <person name="Sherpa N."/>
            <person name="Shi L."/>
            <person name="Shih D."/>
            <person name="Sparrow T."/>
            <person name="Spaulding J."/>
            <person name="Stalker J."/>
            <person name="Stange-Thomann N."/>
            <person name="Stavropoulos S."/>
            <person name="Stone C."/>
            <person name="Strader C."/>
            <person name="Tesfaye S."/>
            <person name="Thomson T."/>
            <person name="Thoulutsang Y."/>
            <person name="Thoulutsang D."/>
            <person name="Topham K."/>
            <person name="Topping I."/>
            <person name="Tsamla T."/>
            <person name="Vassiliev H."/>
            <person name="Vo A."/>
            <person name="Wangchuk T."/>
            <person name="Wangdi T."/>
            <person name="Weiand M."/>
            <person name="Wilkinson J."/>
            <person name="Wilson A."/>
            <person name="Yadav S."/>
            <person name="Young G."/>
            <person name="Yu Q."/>
            <person name="Zembek L."/>
            <person name="Zhong D."/>
            <person name="Zimmer A."/>
            <person name="Zwirko Z."/>
            <person name="Jaffe D.B."/>
            <person name="Alvarez P."/>
            <person name="Brockman W."/>
            <person name="Butler J."/>
            <person name="Chin C."/>
            <person name="Gnerre S."/>
            <person name="Grabherr M."/>
            <person name="Kleber M."/>
            <person name="Mauceli E."/>
            <person name="MacCallum I."/>
        </authorList>
    </citation>
    <scope>NUCLEOTIDE SEQUENCE [LARGE SCALE GENOMIC DNA]</scope>
    <source>
        <strain evidence="4">Tucson 15287-2541.00</strain>
    </source>
</reference>
<organism evidence="4">
    <name type="scientific">Drosophila grimshawi</name>
    <name type="common">Hawaiian fruit fly</name>
    <name type="synonym">Idiomyia grimshawi</name>
    <dbReference type="NCBI Taxonomy" id="7222"/>
    <lineage>
        <taxon>Eukaryota</taxon>
        <taxon>Metazoa</taxon>
        <taxon>Ecdysozoa</taxon>
        <taxon>Arthropoda</taxon>
        <taxon>Hexapoda</taxon>
        <taxon>Insecta</taxon>
        <taxon>Pterygota</taxon>
        <taxon>Neoptera</taxon>
        <taxon>Endopterygota</taxon>
        <taxon>Diptera</taxon>
        <taxon>Brachycera</taxon>
        <taxon>Muscomorpha</taxon>
        <taxon>Ephydroidea</taxon>
        <taxon>Drosophilidae</taxon>
        <taxon>Drosophila</taxon>
        <taxon>Hawaiian Drosophila</taxon>
    </lineage>
</organism>
<evidence type="ECO:0000313" key="4">
    <source>
        <dbReference type="Proteomes" id="UP000001070"/>
    </source>
</evidence>
<dbReference type="GO" id="GO:0045505">
    <property type="term" value="F:dynein intermediate chain binding"/>
    <property type="evidence" value="ECO:0007669"/>
    <property type="project" value="InterPro"/>
</dbReference>
<dbReference type="HOGENOM" id="CLU_2032360_0_0_1"/>
<dbReference type="STRING" id="7222.B4K3E7"/>
<protein>
    <submittedName>
        <fullName evidence="3">GH12967</fullName>
    </submittedName>
</protein>